<feature type="transmembrane region" description="Helical" evidence="8">
    <location>
        <begin position="168"/>
        <end position="187"/>
    </location>
</feature>
<dbReference type="Proteomes" id="UP000236268">
    <property type="component" value="Unassembled WGS sequence"/>
</dbReference>
<dbReference type="GO" id="GO:0005886">
    <property type="term" value="C:plasma membrane"/>
    <property type="evidence" value="ECO:0007669"/>
    <property type="project" value="UniProtKB-SubCell"/>
</dbReference>
<evidence type="ECO:0000256" key="6">
    <source>
        <dbReference type="ARBA" id="ARBA00022989"/>
    </source>
</evidence>
<evidence type="ECO:0000313" key="10">
    <source>
        <dbReference type="EMBL" id="PNQ95845.1"/>
    </source>
</evidence>
<dbReference type="PANTHER" id="PTHR43057">
    <property type="entry name" value="ARSENITE EFFLUX TRANSPORTER"/>
    <property type="match status" value="1"/>
</dbReference>
<dbReference type="OrthoDB" id="3254016at2"/>
<gene>
    <name evidence="9" type="ORF">ABAZ39_28670</name>
    <name evidence="10" type="ORF">C1S70_26675</name>
</gene>
<evidence type="ECO:0000313" key="9">
    <source>
        <dbReference type="EMBL" id="AIB15834.1"/>
    </source>
</evidence>
<feature type="transmembrane region" description="Helical" evidence="8">
    <location>
        <begin position="14"/>
        <end position="33"/>
    </location>
</feature>
<reference evidence="9 11" key="1">
    <citation type="journal article" date="2014" name="Genome Announc.">
        <title>Complete Genome Sequence of the Model Rhizosphere Strain Azospirillum brasilense Az39, Successfully Applied in Agriculture.</title>
        <authorList>
            <person name="Rivera D."/>
            <person name="Revale S."/>
            <person name="Molina R."/>
            <person name="Gualpa J."/>
            <person name="Puente M."/>
            <person name="Maroniche G."/>
            <person name="Paris G."/>
            <person name="Baker D."/>
            <person name="Clavijo B."/>
            <person name="McLay K."/>
            <person name="Spaepen S."/>
            <person name="Perticari A."/>
            <person name="Vazquez M."/>
            <person name="Wisniewski-Dye F."/>
            <person name="Watkins C."/>
            <person name="Martinez-Abarca F."/>
            <person name="Vanderleyden J."/>
            <person name="Cassan F."/>
        </authorList>
    </citation>
    <scope>NUCLEOTIDE SEQUENCE [LARGE SCALE GENOMIC DNA]</scope>
    <source>
        <strain evidence="9 11">Az39</strain>
        <plasmid evidence="9">AbAZ39_p3</plasmid>
    </source>
</reference>
<feature type="transmembrane region" description="Helical" evidence="8">
    <location>
        <begin position="128"/>
        <end position="148"/>
    </location>
</feature>
<feature type="transmembrane region" description="Helical" evidence="8">
    <location>
        <begin position="39"/>
        <end position="57"/>
    </location>
</feature>
<keyword evidence="7 8" id="KW-0472">Membrane</keyword>
<dbReference type="InterPro" id="IPR002657">
    <property type="entry name" value="BilAc:Na_symport/Acr3"/>
</dbReference>
<dbReference type="GO" id="GO:0015104">
    <property type="term" value="F:antimonite transmembrane transporter activity"/>
    <property type="evidence" value="ECO:0007669"/>
    <property type="project" value="TreeGrafter"/>
</dbReference>
<keyword evidence="9" id="KW-0614">Plasmid</keyword>
<geneLocation type="plasmid" evidence="9 11">
    <name>AbAZ39_p3</name>
</geneLocation>
<keyword evidence="3" id="KW-0813">Transport</keyword>
<reference evidence="10 12" key="2">
    <citation type="submission" date="2018-01" db="EMBL/GenBank/DDBJ databases">
        <title>Whole genome sequence of Azospirillum brasilense REC3 isolated from strawberry roots.</title>
        <authorList>
            <person name="Fontana C.A."/>
            <person name="Salazar S.M."/>
            <person name="Bassi D."/>
            <person name="Puglisi E."/>
            <person name="Lovaisa N.C."/>
            <person name="Toffoli L.M."/>
            <person name="Pedraza R."/>
            <person name="Cocconcelli P.S."/>
        </authorList>
    </citation>
    <scope>NUCLEOTIDE SEQUENCE [LARGE SCALE GENOMIC DNA]</scope>
    <source>
        <strain evidence="10 12">REC3</strain>
        <plasmid evidence="10">p23unnamed</plasmid>
    </source>
</reference>
<accession>A0A2K1FTI5</accession>
<sequence length="320" mass="33181">MAAVTRADLENHQVPVYFAAVAAGLLSAVVLPGELWGAGINPALAALIYVTFLQVPLGDLKRSMTNTRFLSALLLVNFAVVPCVVFGLVSLLPAEQAAVRLGVLLVLLAPCIDYVVVFTHLGRGDARLVLAATPVLLLAQMLLLPVYLGLFAGEGAAALMQPGPFIDAFVGLIAVPLALAGATQAWAARSDAGKAAADALAWLPVPLMAVVLFLVVAAVAADVAAQARAVALAVPLYIAFALAMPYAGRAVARLFRLETEAARAVVFTGGTRNSLVVLPLAFAVPDGGALVPAVVVTQTLVELVAMLTYVRWVPRLVPAR</sequence>
<accession>A0A060DYE6</accession>
<geneLocation type="plasmid" evidence="10">
    <name>p23unnamed</name>
</geneLocation>
<evidence type="ECO:0000256" key="8">
    <source>
        <dbReference type="SAM" id="Phobius"/>
    </source>
</evidence>
<dbReference type="EMBL" id="POWG01000040">
    <property type="protein sequence ID" value="PNQ95845.1"/>
    <property type="molecule type" value="Genomic_DNA"/>
</dbReference>
<feature type="transmembrane region" description="Helical" evidence="8">
    <location>
        <begin position="97"/>
        <end position="116"/>
    </location>
</feature>
<dbReference type="InterPro" id="IPR038770">
    <property type="entry name" value="Na+/solute_symporter_sf"/>
</dbReference>
<keyword evidence="4" id="KW-1003">Cell membrane</keyword>
<dbReference type="RefSeq" id="WP_040137552.1">
    <property type="nucleotide sequence ID" value="NZ_CP007796.1"/>
</dbReference>
<proteinExistence type="inferred from homology"/>
<dbReference type="KEGG" id="abq:ABAZ39_28670"/>
<feature type="transmembrane region" description="Helical" evidence="8">
    <location>
        <begin position="227"/>
        <end position="252"/>
    </location>
</feature>
<dbReference type="GO" id="GO:0015105">
    <property type="term" value="F:arsenite transmembrane transporter activity"/>
    <property type="evidence" value="ECO:0007669"/>
    <property type="project" value="TreeGrafter"/>
</dbReference>
<comment type="subcellular location">
    <subcellularLocation>
        <location evidence="1">Cell membrane</location>
        <topology evidence="1">Multi-pass membrane protein</topology>
    </subcellularLocation>
</comment>
<dbReference type="InterPro" id="IPR004706">
    <property type="entry name" value="Arsenical-R_Acr3"/>
</dbReference>
<dbReference type="EMBL" id="CP007796">
    <property type="protein sequence ID" value="AIB15834.1"/>
    <property type="molecule type" value="Genomic_DNA"/>
</dbReference>
<dbReference type="PANTHER" id="PTHR43057:SF1">
    <property type="entry name" value="ARSENICAL-RESISTANCE PROTEIN 3"/>
    <property type="match status" value="1"/>
</dbReference>
<dbReference type="GO" id="GO:0015297">
    <property type="term" value="F:antiporter activity"/>
    <property type="evidence" value="ECO:0007669"/>
    <property type="project" value="InterPro"/>
</dbReference>
<dbReference type="Gene3D" id="1.20.1530.20">
    <property type="match status" value="1"/>
</dbReference>
<evidence type="ECO:0000256" key="4">
    <source>
        <dbReference type="ARBA" id="ARBA00022475"/>
    </source>
</evidence>
<dbReference type="Proteomes" id="UP000027186">
    <property type="component" value="Plasmid AbAZ39_p3"/>
</dbReference>
<evidence type="ECO:0000256" key="5">
    <source>
        <dbReference type="ARBA" id="ARBA00022692"/>
    </source>
</evidence>
<feature type="transmembrane region" description="Helical" evidence="8">
    <location>
        <begin position="69"/>
        <end position="91"/>
    </location>
</feature>
<name>A0A060DYE6_9PROT</name>
<feature type="transmembrane region" description="Helical" evidence="8">
    <location>
        <begin position="199"/>
        <end position="221"/>
    </location>
</feature>
<evidence type="ECO:0000256" key="7">
    <source>
        <dbReference type="ARBA" id="ARBA00023136"/>
    </source>
</evidence>
<evidence type="ECO:0000313" key="11">
    <source>
        <dbReference type="Proteomes" id="UP000027186"/>
    </source>
</evidence>
<dbReference type="AlphaFoldDB" id="A0A060DYE6"/>
<comment type="similarity">
    <text evidence="2">Belongs to the arsenical resistance-3 (ACR3) (TC 2.A.59) family.</text>
</comment>
<protein>
    <submittedName>
        <fullName evidence="9">Arsenic resistance protein</fullName>
    </submittedName>
</protein>
<keyword evidence="6 8" id="KW-1133">Transmembrane helix</keyword>
<dbReference type="Pfam" id="PF01758">
    <property type="entry name" value="SBF"/>
    <property type="match status" value="1"/>
</dbReference>
<keyword evidence="5 8" id="KW-0812">Transmembrane</keyword>
<evidence type="ECO:0000256" key="3">
    <source>
        <dbReference type="ARBA" id="ARBA00022448"/>
    </source>
</evidence>
<evidence type="ECO:0000313" key="12">
    <source>
        <dbReference type="Proteomes" id="UP000236268"/>
    </source>
</evidence>
<organism evidence="9 11">
    <name type="scientific">Azospirillum argentinense</name>
    <dbReference type="NCBI Taxonomy" id="2970906"/>
    <lineage>
        <taxon>Bacteria</taxon>
        <taxon>Pseudomonadati</taxon>
        <taxon>Pseudomonadota</taxon>
        <taxon>Alphaproteobacteria</taxon>
        <taxon>Rhodospirillales</taxon>
        <taxon>Azospirillaceae</taxon>
        <taxon>Azospirillum</taxon>
    </lineage>
</organism>
<evidence type="ECO:0000256" key="2">
    <source>
        <dbReference type="ARBA" id="ARBA00010110"/>
    </source>
</evidence>
<evidence type="ECO:0000256" key="1">
    <source>
        <dbReference type="ARBA" id="ARBA00004651"/>
    </source>
</evidence>